<protein>
    <recommendedName>
        <fullName evidence="8">Carboxylic ester hydrolase</fullName>
        <ecNumber evidence="8">3.1.1.-</ecNumber>
    </recommendedName>
</protein>
<comment type="similarity">
    <text evidence="1 8">Belongs to the tannase family.</text>
</comment>
<evidence type="ECO:0000313" key="9">
    <source>
        <dbReference type="EMBL" id="KAJ5538054.1"/>
    </source>
</evidence>
<keyword evidence="6" id="KW-0106">Calcium</keyword>
<keyword evidence="4" id="KW-0732">Signal</keyword>
<dbReference type="EC" id="3.1.1.-" evidence="8"/>
<evidence type="ECO:0000256" key="3">
    <source>
        <dbReference type="ARBA" id="ARBA00022723"/>
    </source>
</evidence>
<dbReference type="SUPFAM" id="SSF53474">
    <property type="entry name" value="alpha/beta-Hydrolases"/>
    <property type="match status" value="2"/>
</dbReference>
<dbReference type="GO" id="GO:0017000">
    <property type="term" value="P:antibiotic biosynthetic process"/>
    <property type="evidence" value="ECO:0007669"/>
    <property type="project" value="UniProtKB-ARBA"/>
</dbReference>
<evidence type="ECO:0000256" key="8">
    <source>
        <dbReference type="RuleBase" id="RU361238"/>
    </source>
</evidence>
<evidence type="ECO:0000256" key="4">
    <source>
        <dbReference type="ARBA" id="ARBA00022729"/>
    </source>
</evidence>
<keyword evidence="5 8" id="KW-0378">Hydrolase</keyword>
<dbReference type="Proteomes" id="UP001220324">
    <property type="component" value="Unassembled WGS sequence"/>
</dbReference>
<keyword evidence="3" id="KW-0479">Metal-binding</keyword>
<dbReference type="InterPro" id="IPR011118">
    <property type="entry name" value="Tannase/feruloyl_esterase"/>
</dbReference>
<dbReference type="PANTHER" id="PTHR33938:SF8">
    <property type="entry name" value="CARBOXYLIC ESTER HYDROLASE"/>
    <property type="match status" value="1"/>
</dbReference>
<reference evidence="9 10" key="1">
    <citation type="journal article" date="2023" name="IMA Fungus">
        <title>Comparative genomic study of the Penicillium genus elucidates a diverse pangenome and 15 lateral gene transfer events.</title>
        <authorList>
            <person name="Petersen C."/>
            <person name="Sorensen T."/>
            <person name="Nielsen M.R."/>
            <person name="Sondergaard T.E."/>
            <person name="Sorensen J.L."/>
            <person name="Fitzpatrick D.A."/>
            <person name="Frisvad J.C."/>
            <person name="Nielsen K.L."/>
        </authorList>
    </citation>
    <scope>NUCLEOTIDE SEQUENCE [LARGE SCALE GENOMIC DNA]</scope>
    <source>
        <strain evidence="9 10">IBT 35679</strain>
    </source>
</reference>
<dbReference type="GO" id="GO:0030600">
    <property type="term" value="F:feruloyl esterase activity"/>
    <property type="evidence" value="ECO:0007669"/>
    <property type="project" value="UniProtKB-ARBA"/>
</dbReference>
<dbReference type="Pfam" id="PF07519">
    <property type="entry name" value="Tannase"/>
    <property type="match status" value="1"/>
</dbReference>
<name>A0AAD6CSM9_9EURO</name>
<evidence type="ECO:0000256" key="5">
    <source>
        <dbReference type="ARBA" id="ARBA00022801"/>
    </source>
</evidence>
<dbReference type="Gene3D" id="3.40.50.1820">
    <property type="entry name" value="alpha/beta hydrolase"/>
    <property type="match status" value="1"/>
</dbReference>
<comment type="caution">
    <text evidence="9">The sequence shown here is derived from an EMBL/GenBank/DDBJ whole genome shotgun (WGS) entry which is preliminary data.</text>
</comment>
<keyword evidence="7" id="KW-1015">Disulfide bond</keyword>
<gene>
    <name evidence="9" type="ORF">N7494_007533</name>
</gene>
<evidence type="ECO:0000256" key="1">
    <source>
        <dbReference type="ARBA" id="ARBA00006249"/>
    </source>
</evidence>
<dbReference type="AlphaFoldDB" id="A0AAD6CSM9"/>
<dbReference type="InterPro" id="IPR019193">
    <property type="entry name" value="UBQ-conj_enz_E2-bd_prot"/>
</dbReference>
<sequence length="945" mass="103793">MVQQLTVSDSSVDMSKAPLQTDADVSLYLHAELLPNIRQITLYISIPRKPALDAIRPQIQLSDSCKAVTVSLPEPFHDVTETIKLPARVSDASRRILNTIISPSKQPTDASYDYSFRMQIDPTDPALITQDELTDDHVPWTAADMSTSTRIRCRACGTRFLDASGPPNIAEEQDRAPGWTWKDLPSGNWAEMMDFWHCHKPDPHEDDPKSEATAALKIEEQNAQIKGYGAGSRVEAIPGTALIDVATFLLAESDCVGLKKGNEEEAKSNPTSLQQRTLDCVTCNAIIGMEDPSANGWRLLKANVTLNTNESYESAEEQWQSHSAELIVAAQLLELIERESARRFVIHCGQKGGFLLWVFNPDLRYSNSNSGHSVNAQQAMKVLYQTTEDIDSILNRDMGRPSPLSVEELELPSMLFQDLSTALNNSNQMLPPSARKFNEWTVGLLDRSAAISKPVLFGVEILSITANPSFNQSNPPPILQLSSPVETDALISFCNVTVTYTHPGQGDRITTAVFLPLEKWNNRLLGLGGGGYATRLPGDDDLLKAVAGGYAGVTTDGGHDPSLMSVETWALNSPGNVNLYALNNFAHVSLFETSGIGKAIASSFYESEPTFSYFVGCSSGGRQAMMLAQRYPTAYDGYLSGCPAMNWNKLNMAEIWSYVAMKTASSPVPACILDKITAAAVEACDGLDGVVDGIIDDYRKCKISPHETVGQKVDCGKSEVFISSEAADVVQSLWDGPRSANGEFLWYGFTPGSQLTLVANSQCDSDNKCTAVPFALATEWVKFFLKKDPDYDISSITLDDFYDLFHESQHWYQSIIGTDDPNLSGLKRSGGKMITWHGTVDPLIPVGGTSDYYDRVLAMDSKVDEYFRHFEAPGVAHCFGGPGALPKTALDTLVRWVEEGVAPDSLLGEMVDPESNQTTYRDHPAYHLLQRDEKIEEELGREREL</sequence>
<dbReference type="PANTHER" id="PTHR33938">
    <property type="entry name" value="FERULOYL ESTERASE B-RELATED"/>
    <property type="match status" value="1"/>
</dbReference>
<keyword evidence="10" id="KW-1185">Reference proteome</keyword>
<keyword evidence="2" id="KW-0719">Serine esterase</keyword>
<proteinExistence type="inferred from homology"/>
<dbReference type="GO" id="GO:0046872">
    <property type="term" value="F:metal ion binding"/>
    <property type="evidence" value="ECO:0007669"/>
    <property type="project" value="UniProtKB-KW"/>
</dbReference>
<evidence type="ECO:0000313" key="10">
    <source>
        <dbReference type="Proteomes" id="UP001220324"/>
    </source>
</evidence>
<evidence type="ECO:0000256" key="7">
    <source>
        <dbReference type="ARBA" id="ARBA00023157"/>
    </source>
</evidence>
<dbReference type="EMBL" id="JAQIZZ010000006">
    <property type="protein sequence ID" value="KAJ5538054.1"/>
    <property type="molecule type" value="Genomic_DNA"/>
</dbReference>
<dbReference type="Pfam" id="PF09814">
    <property type="entry name" value="HECT_2"/>
    <property type="match status" value="1"/>
</dbReference>
<dbReference type="InterPro" id="IPR029058">
    <property type="entry name" value="AB_hydrolase_fold"/>
</dbReference>
<accession>A0AAD6CSM9</accession>
<evidence type="ECO:0000256" key="6">
    <source>
        <dbReference type="ARBA" id="ARBA00022837"/>
    </source>
</evidence>
<evidence type="ECO:0000256" key="2">
    <source>
        <dbReference type="ARBA" id="ARBA00022487"/>
    </source>
</evidence>
<organism evidence="9 10">
    <name type="scientific">Penicillium frequentans</name>
    <dbReference type="NCBI Taxonomy" id="3151616"/>
    <lineage>
        <taxon>Eukaryota</taxon>
        <taxon>Fungi</taxon>
        <taxon>Dikarya</taxon>
        <taxon>Ascomycota</taxon>
        <taxon>Pezizomycotina</taxon>
        <taxon>Eurotiomycetes</taxon>
        <taxon>Eurotiomycetidae</taxon>
        <taxon>Eurotiales</taxon>
        <taxon>Aspergillaceae</taxon>
        <taxon>Penicillium</taxon>
    </lineage>
</organism>
<dbReference type="GO" id="GO:0072330">
    <property type="term" value="P:monocarboxylic acid biosynthetic process"/>
    <property type="evidence" value="ECO:0007669"/>
    <property type="project" value="UniProtKB-ARBA"/>
</dbReference>